<evidence type="ECO:0000313" key="5">
    <source>
        <dbReference type="Proteomes" id="UP001519460"/>
    </source>
</evidence>
<protein>
    <recommendedName>
        <fullName evidence="3">AIG1-type G domain-containing protein</fullName>
    </recommendedName>
</protein>
<keyword evidence="2" id="KW-0547">Nucleotide-binding</keyword>
<accession>A0ABD0KT29</accession>
<name>A0ABD0KT29_9CAEN</name>
<comment type="caution">
    <text evidence="4">The sequence shown here is derived from an EMBL/GenBank/DDBJ whole genome shotgun (WGS) entry which is preliminary data.</text>
</comment>
<evidence type="ECO:0000256" key="2">
    <source>
        <dbReference type="ARBA" id="ARBA00022741"/>
    </source>
</evidence>
<dbReference type="Gene3D" id="3.40.50.300">
    <property type="entry name" value="P-loop containing nucleotide triphosphate hydrolases"/>
    <property type="match status" value="1"/>
</dbReference>
<feature type="non-terminal residue" evidence="4">
    <location>
        <position position="1"/>
    </location>
</feature>
<organism evidence="4 5">
    <name type="scientific">Batillaria attramentaria</name>
    <dbReference type="NCBI Taxonomy" id="370345"/>
    <lineage>
        <taxon>Eukaryota</taxon>
        <taxon>Metazoa</taxon>
        <taxon>Spiralia</taxon>
        <taxon>Lophotrochozoa</taxon>
        <taxon>Mollusca</taxon>
        <taxon>Gastropoda</taxon>
        <taxon>Caenogastropoda</taxon>
        <taxon>Sorbeoconcha</taxon>
        <taxon>Cerithioidea</taxon>
        <taxon>Batillariidae</taxon>
        <taxon>Batillaria</taxon>
    </lineage>
</organism>
<dbReference type="InterPro" id="IPR027417">
    <property type="entry name" value="P-loop_NTPase"/>
</dbReference>
<evidence type="ECO:0000256" key="1">
    <source>
        <dbReference type="ARBA" id="ARBA00008535"/>
    </source>
</evidence>
<comment type="similarity">
    <text evidence="1">Belongs to the TRAFAC class TrmE-Era-EngA-EngB-Septin-like GTPase superfamily. AIG1/Toc34/Toc159-like paraseptin GTPase family. IAN subfamily.</text>
</comment>
<dbReference type="Pfam" id="PF04548">
    <property type="entry name" value="AIG1"/>
    <property type="match status" value="1"/>
</dbReference>
<dbReference type="InterPro" id="IPR006703">
    <property type="entry name" value="G_AIG1"/>
</dbReference>
<evidence type="ECO:0000259" key="3">
    <source>
        <dbReference type="Pfam" id="PF04548"/>
    </source>
</evidence>
<keyword evidence="5" id="KW-1185">Reference proteome</keyword>
<reference evidence="4 5" key="1">
    <citation type="journal article" date="2023" name="Sci. Data">
        <title>Genome assembly of the Korean intertidal mud-creeper Batillaria attramentaria.</title>
        <authorList>
            <person name="Patra A.K."/>
            <person name="Ho P.T."/>
            <person name="Jun S."/>
            <person name="Lee S.J."/>
            <person name="Kim Y."/>
            <person name="Won Y.J."/>
        </authorList>
    </citation>
    <scope>NUCLEOTIDE SEQUENCE [LARGE SCALE GENOMIC DNA]</scope>
    <source>
        <strain evidence="4">Wonlab-2016</strain>
    </source>
</reference>
<proteinExistence type="inferred from homology"/>
<feature type="domain" description="AIG1-type G" evidence="3">
    <location>
        <begin position="3"/>
        <end position="103"/>
    </location>
</feature>
<evidence type="ECO:0000313" key="4">
    <source>
        <dbReference type="EMBL" id="KAK7490355.1"/>
    </source>
</evidence>
<dbReference type="GO" id="GO:0000166">
    <property type="term" value="F:nucleotide binding"/>
    <property type="evidence" value="ECO:0007669"/>
    <property type="project" value="UniProtKB-KW"/>
</dbReference>
<dbReference type="Proteomes" id="UP001519460">
    <property type="component" value="Unassembled WGS sequence"/>
</dbReference>
<dbReference type="EMBL" id="JACVVK020000127">
    <property type="protein sequence ID" value="KAK7490355.1"/>
    <property type="molecule type" value="Genomic_DNA"/>
</dbReference>
<gene>
    <name evidence="4" type="ORF">BaRGS_00018334</name>
</gene>
<dbReference type="AlphaFoldDB" id="A0ABD0KT29"/>
<sequence>KAYDELKDLFKGFEDFLIVVFTRIDELEEARLDLDGQLKAAPPKVGKIIQDAGGRYLGIKNKTGSSERRQEGNKLRVEVYKLMNKNGGKHYSNKLLKKITDKVDKDASTRQVSTDVIRKEVAEEKNPSLLEKIKIILSEYVFKNICTIL</sequence>